<dbReference type="AlphaFoldDB" id="A0A4S4LWN9"/>
<keyword evidence="6" id="KW-0325">Glycoprotein</keyword>
<dbReference type="InterPro" id="IPR033124">
    <property type="entry name" value="Ser_caboxypep_his_AS"/>
</dbReference>
<dbReference type="PROSITE" id="PS00131">
    <property type="entry name" value="CARBOXYPEPT_SER_SER"/>
    <property type="match status" value="1"/>
</dbReference>
<dbReference type="Pfam" id="PF00450">
    <property type="entry name" value="Peptidase_S10"/>
    <property type="match status" value="1"/>
</dbReference>
<name>A0A4S4LWN9_9AGAM</name>
<dbReference type="GO" id="GO:0006508">
    <property type="term" value="P:proteolysis"/>
    <property type="evidence" value="ECO:0007669"/>
    <property type="project" value="UniProtKB-KW"/>
</dbReference>
<dbReference type="GO" id="GO:0004185">
    <property type="term" value="F:serine-type carboxypeptidase activity"/>
    <property type="evidence" value="ECO:0007669"/>
    <property type="project" value="UniProtKB-UniRule"/>
</dbReference>
<evidence type="ECO:0000313" key="9">
    <source>
        <dbReference type="Proteomes" id="UP000310158"/>
    </source>
</evidence>
<dbReference type="PANTHER" id="PTHR11802:SF113">
    <property type="entry name" value="SERINE CARBOXYPEPTIDASE CTSA-4.1"/>
    <property type="match status" value="1"/>
</dbReference>
<feature type="chain" id="PRO_5020994757" description="Carboxypeptidase" evidence="7">
    <location>
        <begin position="22"/>
        <end position="537"/>
    </location>
</feature>
<dbReference type="Gene3D" id="1.10.287.410">
    <property type="match status" value="1"/>
</dbReference>
<keyword evidence="2 7" id="KW-0121">Carboxypeptidase</keyword>
<gene>
    <name evidence="8" type="ORF">EW146_g3910</name>
</gene>
<accession>A0A4S4LWN9</accession>
<evidence type="ECO:0000256" key="4">
    <source>
        <dbReference type="ARBA" id="ARBA00022729"/>
    </source>
</evidence>
<keyword evidence="4 7" id="KW-0732">Signal</keyword>
<organism evidence="8 9">
    <name type="scientific">Bondarzewia mesenterica</name>
    <dbReference type="NCBI Taxonomy" id="1095465"/>
    <lineage>
        <taxon>Eukaryota</taxon>
        <taxon>Fungi</taxon>
        <taxon>Dikarya</taxon>
        <taxon>Basidiomycota</taxon>
        <taxon>Agaricomycotina</taxon>
        <taxon>Agaricomycetes</taxon>
        <taxon>Russulales</taxon>
        <taxon>Bondarzewiaceae</taxon>
        <taxon>Bondarzewia</taxon>
    </lineage>
</organism>
<dbReference type="PANTHER" id="PTHR11802">
    <property type="entry name" value="SERINE PROTEASE FAMILY S10 SERINE CARBOXYPEPTIDASE"/>
    <property type="match status" value="1"/>
</dbReference>
<dbReference type="PROSITE" id="PS00560">
    <property type="entry name" value="CARBOXYPEPT_SER_HIS"/>
    <property type="match status" value="1"/>
</dbReference>
<feature type="signal peptide" evidence="7">
    <location>
        <begin position="1"/>
        <end position="21"/>
    </location>
</feature>
<evidence type="ECO:0000313" key="8">
    <source>
        <dbReference type="EMBL" id="THH16795.1"/>
    </source>
</evidence>
<dbReference type="PRINTS" id="PR00724">
    <property type="entry name" value="CRBOXYPTASEC"/>
</dbReference>
<evidence type="ECO:0000256" key="7">
    <source>
        <dbReference type="RuleBase" id="RU361156"/>
    </source>
</evidence>
<dbReference type="InterPro" id="IPR029058">
    <property type="entry name" value="AB_hydrolase_fold"/>
</dbReference>
<dbReference type="InterPro" id="IPR018202">
    <property type="entry name" value="Ser_caboxypep_ser_AS"/>
</dbReference>
<dbReference type="SUPFAM" id="SSF53474">
    <property type="entry name" value="alpha/beta-Hydrolases"/>
    <property type="match status" value="1"/>
</dbReference>
<evidence type="ECO:0000256" key="5">
    <source>
        <dbReference type="ARBA" id="ARBA00022801"/>
    </source>
</evidence>
<protein>
    <recommendedName>
        <fullName evidence="7">Carboxypeptidase</fullName>
        <ecNumber evidence="7">3.4.16.-</ecNumber>
    </recommendedName>
</protein>
<dbReference type="OrthoDB" id="443318at2759"/>
<dbReference type="EMBL" id="SGPL01000142">
    <property type="protein sequence ID" value="THH16795.1"/>
    <property type="molecule type" value="Genomic_DNA"/>
</dbReference>
<keyword evidence="5 7" id="KW-0378">Hydrolase</keyword>
<evidence type="ECO:0000256" key="1">
    <source>
        <dbReference type="ARBA" id="ARBA00009431"/>
    </source>
</evidence>
<keyword evidence="3 7" id="KW-0645">Protease</keyword>
<evidence type="ECO:0000256" key="3">
    <source>
        <dbReference type="ARBA" id="ARBA00022670"/>
    </source>
</evidence>
<dbReference type="GO" id="GO:0000324">
    <property type="term" value="C:fungal-type vacuole"/>
    <property type="evidence" value="ECO:0007669"/>
    <property type="project" value="TreeGrafter"/>
</dbReference>
<reference evidence="8 9" key="1">
    <citation type="submission" date="2019-02" db="EMBL/GenBank/DDBJ databases">
        <title>Genome sequencing of the rare red list fungi Bondarzewia mesenterica.</title>
        <authorList>
            <person name="Buettner E."/>
            <person name="Kellner H."/>
        </authorList>
    </citation>
    <scope>NUCLEOTIDE SEQUENCE [LARGE SCALE GENOMIC DNA]</scope>
    <source>
        <strain evidence="8 9">DSM 108281</strain>
    </source>
</reference>
<sequence>MFYPLRTSLLAVLTASALVVAYDQRPFSTSNFASGVNRTFTATTPQWQAGYDAELFSPAETLSSLSSSEYTVLSHPMFPSHSIRIKRADFCDATVHDGMGTIDLRSYSGYIDIGAKHIFYYFFESRNDPDTDDVIFWTNGGPGCSSMLGLFMELGPCRVVNDTSTEFHPQAWNSNANVFFVDQPVGVGFSYADHGEYVDTTEEAAKDIAAFVSIFFENFPAFNGRAFHIAGESYGGRYVPLFASQVYDQNAQLVAAGLTPINLTSAIIVPIIKPGNGLTDPFKAVTSYYDMSCTPASIHPVLDISTCVRMKEALPRCEKWLKESCIDQFDSMNCEAASNFCNTELSAPFEATAALAMGLLKKPCATPSLCSQFAHSSHCLETADLFSMHSSITKYLSQPDIRTLLGVSPAASNFTSCSDAVGSAFAQTLDPLRPSYHYVAGLLNRGVRVLIYVGAYDWICNWVGNERWTLALDWYGKEAFVSQELREWEVNGTVAGRTRSANGFTFAIVDGAGHMVPYDKPNEALALINRWLAQEAL</sequence>
<dbReference type="Gene3D" id="3.40.50.1820">
    <property type="entry name" value="alpha/beta hydrolase"/>
    <property type="match status" value="1"/>
</dbReference>
<dbReference type="Proteomes" id="UP000310158">
    <property type="component" value="Unassembled WGS sequence"/>
</dbReference>
<comment type="similarity">
    <text evidence="1 7">Belongs to the peptidase S10 family.</text>
</comment>
<evidence type="ECO:0000256" key="2">
    <source>
        <dbReference type="ARBA" id="ARBA00022645"/>
    </source>
</evidence>
<dbReference type="InterPro" id="IPR001563">
    <property type="entry name" value="Peptidase_S10"/>
</dbReference>
<evidence type="ECO:0000256" key="6">
    <source>
        <dbReference type="ARBA" id="ARBA00023180"/>
    </source>
</evidence>
<proteinExistence type="inferred from homology"/>
<dbReference type="EC" id="3.4.16.-" evidence="7"/>
<keyword evidence="9" id="KW-1185">Reference proteome</keyword>
<comment type="caution">
    <text evidence="8">The sequence shown here is derived from an EMBL/GenBank/DDBJ whole genome shotgun (WGS) entry which is preliminary data.</text>
</comment>